<dbReference type="OrthoDB" id="157052at2"/>
<reference evidence="1 2" key="1">
    <citation type="submission" date="2019-10" db="EMBL/GenBank/DDBJ databases">
        <title>Nocardia macrotermitis sp. nov. and Nocardia aurantia sp. nov., isolated from the gut of fungus growing-termite Macrotermes natalensis.</title>
        <authorList>
            <person name="Benndorf R."/>
            <person name="Schwitalla J."/>
            <person name="Martin K."/>
            <person name="De Beer W."/>
            <person name="Kaster A.-K."/>
            <person name="Vollmers J."/>
            <person name="Poulsen M."/>
            <person name="Beemelmanns C."/>
        </authorList>
    </citation>
    <scope>NUCLEOTIDE SEQUENCE [LARGE SCALE GENOMIC DNA]</scope>
    <source>
        <strain evidence="1 2">RB56</strain>
    </source>
</reference>
<proteinExistence type="predicted"/>
<gene>
    <name evidence="1" type="ORF">NRB56_74130</name>
</gene>
<accession>A0A7K0E323</accession>
<name>A0A7K0E323_9NOCA</name>
<dbReference type="InterPro" id="IPR054058">
    <property type="entry name" value="HTH_67"/>
</dbReference>
<protein>
    <recommendedName>
        <fullName evidence="3">SalK</fullName>
    </recommendedName>
</protein>
<organism evidence="1 2">
    <name type="scientific">Nocardia aurantia</name>
    <dbReference type="NCBI Taxonomy" id="2585199"/>
    <lineage>
        <taxon>Bacteria</taxon>
        <taxon>Bacillati</taxon>
        <taxon>Actinomycetota</taxon>
        <taxon>Actinomycetes</taxon>
        <taxon>Mycobacteriales</taxon>
        <taxon>Nocardiaceae</taxon>
        <taxon>Nocardia</taxon>
    </lineage>
</organism>
<dbReference type="RefSeq" id="WP_153349007.1">
    <property type="nucleotide sequence ID" value="NZ_WEGI01000023.1"/>
</dbReference>
<sequence length="281" mass="30222">MDAAFARAMWRVLEPLHGVTYFAPECTAAFTAAGLRGYWMGYFAGRAAPLGPVGPTVVEAVFYNFHPEMVRRAIPDAWHFATPATILDARRTSAAAVLRDLAPDLTDVAARVLPTLTAAVDAATAYGRTLFAANRDLPAPDEPAEALWQAMTTLREHRGDGHFATLLAEGLDGCEAVVLFSADTGTAPEMWRDYRRWSETDWAAARSRLTDRGLLTESSTPTEAGRALRAHIESRTDHLAATAYHGIPDIGTTLEALTPAARAVESAGLANSADFLRAGKV</sequence>
<keyword evidence="2" id="KW-1185">Reference proteome</keyword>
<evidence type="ECO:0008006" key="3">
    <source>
        <dbReference type="Google" id="ProtNLM"/>
    </source>
</evidence>
<dbReference type="Pfam" id="PF21863">
    <property type="entry name" value="HTH_67"/>
    <property type="match status" value="1"/>
</dbReference>
<dbReference type="NCBIfam" id="NF047719">
    <property type="entry name" value="SCO6745_fam_HTH"/>
    <property type="match status" value="1"/>
</dbReference>
<dbReference type="EMBL" id="WEGI01000023">
    <property type="protein sequence ID" value="MQY31802.1"/>
    <property type="molecule type" value="Genomic_DNA"/>
</dbReference>
<evidence type="ECO:0000313" key="2">
    <source>
        <dbReference type="Proteomes" id="UP000431401"/>
    </source>
</evidence>
<comment type="caution">
    <text evidence="1">The sequence shown here is derived from an EMBL/GenBank/DDBJ whole genome shotgun (WGS) entry which is preliminary data.</text>
</comment>
<dbReference type="Proteomes" id="UP000431401">
    <property type="component" value="Unassembled WGS sequence"/>
</dbReference>
<dbReference type="AlphaFoldDB" id="A0A7K0E323"/>
<evidence type="ECO:0000313" key="1">
    <source>
        <dbReference type="EMBL" id="MQY31802.1"/>
    </source>
</evidence>